<proteinExistence type="predicted"/>
<feature type="region of interest" description="Disordered" evidence="1">
    <location>
        <begin position="54"/>
        <end position="75"/>
    </location>
</feature>
<evidence type="ECO:0000313" key="2">
    <source>
        <dbReference type="EMBL" id="PRH40867.1"/>
    </source>
</evidence>
<dbReference type="EMBL" id="PVHK01000128">
    <property type="protein sequence ID" value="PRH40867.1"/>
    <property type="molecule type" value="Genomic_DNA"/>
</dbReference>
<sequence>MRRASVADLDAIRARLKACRLHTSDLPAASIGGLHLSAHGTMIVGVVALEQARDGRSRSRMDRTELSGCSASMCN</sequence>
<feature type="compositionally biased region" description="Basic and acidic residues" evidence="1">
    <location>
        <begin position="54"/>
        <end position="65"/>
    </location>
</feature>
<organism evidence="2 3">
    <name type="scientific">Burkholderia vietnamiensis</name>
    <dbReference type="NCBI Taxonomy" id="60552"/>
    <lineage>
        <taxon>Bacteria</taxon>
        <taxon>Pseudomonadati</taxon>
        <taxon>Pseudomonadota</taxon>
        <taxon>Betaproteobacteria</taxon>
        <taxon>Burkholderiales</taxon>
        <taxon>Burkholderiaceae</taxon>
        <taxon>Burkholderia</taxon>
        <taxon>Burkholderia cepacia complex</taxon>
    </lineage>
</organism>
<evidence type="ECO:0000313" key="3">
    <source>
        <dbReference type="Proteomes" id="UP000237632"/>
    </source>
</evidence>
<reference evidence="2 3" key="1">
    <citation type="submission" date="2018-03" db="EMBL/GenBank/DDBJ databases">
        <authorList>
            <person name="Nguyen K."/>
            <person name="Fouts D."/>
            <person name="Sutton G."/>
        </authorList>
    </citation>
    <scope>NUCLEOTIDE SEQUENCE [LARGE SCALE GENOMIC DNA]</scope>
    <source>
        <strain evidence="2 3">AU3578</strain>
    </source>
</reference>
<evidence type="ECO:0000256" key="1">
    <source>
        <dbReference type="SAM" id="MobiDB-lite"/>
    </source>
</evidence>
<protein>
    <submittedName>
        <fullName evidence="2">Uncharacterized protein</fullName>
    </submittedName>
</protein>
<gene>
    <name evidence="2" type="ORF">C6T65_18630</name>
</gene>
<dbReference type="AlphaFoldDB" id="A0AA44XZU3"/>
<comment type="caution">
    <text evidence="2">The sequence shown here is derived from an EMBL/GenBank/DDBJ whole genome shotgun (WGS) entry which is preliminary data.</text>
</comment>
<name>A0AA44XZU3_BURVI</name>
<dbReference type="Proteomes" id="UP000237632">
    <property type="component" value="Unassembled WGS sequence"/>
</dbReference>
<accession>A0AA44XZU3</accession>